<protein>
    <submittedName>
        <fullName evidence="1">Uncharacterized protein</fullName>
    </submittedName>
</protein>
<sequence>MSEVPLQPEHLEEHYYGVIRPDFARRWGRSVPNDFLDCFTLVHWVDHLEGDFLVDLLVECLIDGDYLGAKAIVERHGPLALEVEPVDSTMNRFVIPGVGKVTKDVTSIPCLKLLAGTSNAPAHFKLIMDIKAYGLIGFGTEQNVLGDRGKSWVEDIAQHQQQAEAIGRMLPVLREGVVERPELVAYLHERSEEFGTTWFDGILCWATPEMVAGHGMALKPFTSSITGTVGHRNYRSLEAPLCELTGDDLRRCMLYPATKLLPEPAEELRLAFLDGKMGYETRVTHLTFTLEPSGRPMSTDDYWLVTQFADSATKLGLAEEQVKGLILCRTTVAFLRSKQREGVTAQRLKQIRDALLGYLPYMNGVFAAPDNDKVQHPSQSKWTKCLALDRVLSEFIKTPAQFEGFAAVAPKDLFQGMCELERYSCNSPQLICALARDYGFDVAGVDLTIFVPKDGPVIDETLRFPPGLMITVNGVAGKERLSEVHELLPGLCPESVRIEGMLPSIQPAELLDRMAGHIHGLLNHSPWIAMSAHAKRLGAATFVPLVKTAAQSEALIKMFGAGPFLEHLADLHETMQTQLCASEFDL</sequence>
<organism evidence="1 2">
    <name type="scientific">Pseudomonas nitroreducens</name>
    <dbReference type="NCBI Taxonomy" id="46680"/>
    <lineage>
        <taxon>Bacteria</taxon>
        <taxon>Pseudomonadati</taxon>
        <taxon>Pseudomonadota</taxon>
        <taxon>Gammaproteobacteria</taxon>
        <taxon>Pseudomonadales</taxon>
        <taxon>Pseudomonadaceae</taxon>
        <taxon>Pseudomonas</taxon>
    </lineage>
</organism>
<evidence type="ECO:0000313" key="1">
    <source>
        <dbReference type="EMBL" id="MBB4867466.1"/>
    </source>
</evidence>
<dbReference type="RefSeq" id="WP_184596997.1">
    <property type="nucleotide sequence ID" value="NZ_JACHLI010000040.1"/>
</dbReference>
<dbReference type="EMBL" id="JACHLI010000040">
    <property type="protein sequence ID" value="MBB4867466.1"/>
    <property type="molecule type" value="Genomic_DNA"/>
</dbReference>
<evidence type="ECO:0000313" key="2">
    <source>
        <dbReference type="Proteomes" id="UP000566995"/>
    </source>
</evidence>
<dbReference type="Proteomes" id="UP000566995">
    <property type="component" value="Unassembled WGS sequence"/>
</dbReference>
<proteinExistence type="predicted"/>
<dbReference type="AlphaFoldDB" id="A0A7W7KRP0"/>
<reference evidence="1 2" key="1">
    <citation type="submission" date="2020-08" db="EMBL/GenBank/DDBJ databases">
        <title>Functional genomics of gut bacteria from endangered species of beetles.</title>
        <authorList>
            <person name="Carlos-Shanley C."/>
        </authorList>
    </citation>
    <scope>NUCLEOTIDE SEQUENCE [LARGE SCALE GENOMIC DNA]</scope>
    <source>
        <strain evidence="1 2">S00179</strain>
    </source>
</reference>
<gene>
    <name evidence="1" type="ORF">HNP46_006379</name>
</gene>
<accession>A0A7W7KRP0</accession>
<comment type="caution">
    <text evidence="1">The sequence shown here is derived from an EMBL/GenBank/DDBJ whole genome shotgun (WGS) entry which is preliminary data.</text>
</comment>
<name>A0A7W7KRP0_PSENT</name>